<gene>
    <name evidence="1" type="ORF">CAK95_05935</name>
</gene>
<dbReference type="PANTHER" id="PTHR31528:SF3">
    <property type="entry name" value="THIAMINE BIOSYNTHESIS PROTEIN HI_0357-RELATED"/>
    <property type="match status" value="1"/>
</dbReference>
<dbReference type="EMBL" id="CP021112">
    <property type="protein sequence ID" value="ARP98671.1"/>
    <property type="molecule type" value="Genomic_DNA"/>
</dbReference>
<name>A0A1W6ZMT2_9HYPH</name>
<dbReference type="Pfam" id="PF09084">
    <property type="entry name" value="NMT1"/>
    <property type="match status" value="1"/>
</dbReference>
<accession>A0A1W6ZMT2</accession>
<dbReference type="InterPro" id="IPR015168">
    <property type="entry name" value="SsuA/THI5"/>
</dbReference>
<dbReference type="GO" id="GO:0009228">
    <property type="term" value="P:thiamine biosynthetic process"/>
    <property type="evidence" value="ECO:0007669"/>
    <property type="project" value="InterPro"/>
</dbReference>
<keyword evidence="2" id="KW-1185">Reference proteome</keyword>
<evidence type="ECO:0000313" key="2">
    <source>
        <dbReference type="Proteomes" id="UP000194137"/>
    </source>
</evidence>
<dbReference type="KEGG" id="psin:CAK95_05935"/>
<dbReference type="PANTHER" id="PTHR31528">
    <property type="entry name" value="4-AMINO-5-HYDROXYMETHYL-2-METHYLPYRIMIDINE PHOSPHATE SYNTHASE THI11-RELATED"/>
    <property type="match status" value="1"/>
</dbReference>
<protein>
    <submittedName>
        <fullName evidence="1">Nitrate ABC transporter substrate-binding protein</fullName>
    </submittedName>
</protein>
<evidence type="ECO:0000313" key="1">
    <source>
        <dbReference type="EMBL" id="ARP98671.1"/>
    </source>
</evidence>
<dbReference type="Proteomes" id="UP000194137">
    <property type="component" value="Chromosome"/>
</dbReference>
<sequence length="339" mass="36547">MSIVWKCGFAAMTAVFLAAAPAAAQNQRVTFTLNWVAGGDHAPYYYAQKMGLYKNAGIDLDIETGRGSAASAQKVGAGSSQLGLSDMAGVLLFRGKGADLVGIMNVYANSPQGLYWLNSSGIKSVKDLAGKKIGNPAGDGARTMWPALAKANGVDPASVTWVNIDANAKLGALKAKTIDATTSFYNLHHVFTRELGKDMGFLAWKDAGVNPYGNSIIANGPWLKANKATAEKFVKITQKAFADCAKNPEPCIKALVEANGALLYNNELMNWQLVTVLMSDDTSRNVALGWHDDKRMEADYKLVDEYLKMEKGYDVKSAYTNEFLDKSVKMPAITPPKLD</sequence>
<dbReference type="AlphaFoldDB" id="A0A1W6ZMT2"/>
<dbReference type="RefSeq" id="WP_198343810.1">
    <property type="nucleotide sequence ID" value="NZ_CP021112.1"/>
</dbReference>
<dbReference type="SUPFAM" id="SSF53850">
    <property type="entry name" value="Periplasmic binding protein-like II"/>
    <property type="match status" value="1"/>
</dbReference>
<reference evidence="1 2" key="1">
    <citation type="submission" date="2017-05" db="EMBL/GenBank/DDBJ databases">
        <title>Full genome sequence of Pseudorhodoplanes sinuspersici.</title>
        <authorList>
            <person name="Dastgheib S.M.M."/>
            <person name="Shavandi M."/>
            <person name="Tirandaz H."/>
        </authorList>
    </citation>
    <scope>NUCLEOTIDE SEQUENCE [LARGE SCALE GENOMIC DNA]</scope>
    <source>
        <strain evidence="1 2">RIPI110</strain>
    </source>
</reference>
<proteinExistence type="predicted"/>
<dbReference type="InterPro" id="IPR027939">
    <property type="entry name" value="NMT1/THI5"/>
</dbReference>
<dbReference type="Gene3D" id="3.40.190.10">
    <property type="entry name" value="Periplasmic binding protein-like II"/>
    <property type="match status" value="2"/>
</dbReference>
<dbReference type="STRING" id="1235591.CAK95_05935"/>
<organism evidence="1 2">
    <name type="scientific">Pseudorhodoplanes sinuspersici</name>
    <dbReference type="NCBI Taxonomy" id="1235591"/>
    <lineage>
        <taxon>Bacteria</taxon>
        <taxon>Pseudomonadati</taxon>
        <taxon>Pseudomonadota</taxon>
        <taxon>Alphaproteobacteria</taxon>
        <taxon>Hyphomicrobiales</taxon>
        <taxon>Pseudorhodoplanes</taxon>
    </lineage>
</organism>